<keyword evidence="2 5" id="KW-0812">Transmembrane</keyword>
<reference evidence="7" key="1">
    <citation type="submission" date="2025-08" db="UniProtKB">
        <authorList>
            <consortium name="RefSeq"/>
        </authorList>
    </citation>
    <scope>IDENTIFICATION</scope>
    <source>
        <tissue evidence="7">Whole organism</tissue>
    </source>
</reference>
<dbReference type="RefSeq" id="XP_018020761.1">
    <property type="nucleotide sequence ID" value="XM_018165272.2"/>
</dbReference>
<dbReference type="Pfam" id="PF01027">
    <property type="entry name" value="Bax1-I"/>
    <property type="match status" value="1"/>
</dbReference>
<dbReference type="Proteomes" id="UP000694843">
    <property type="component" value="Unplaced"/>
</dbReference>
<evidence type="ECO:0000256" key="3">
    <source>
        <dbReference type="ARBA" id="ARBA00022989"/>
    </source>
</evidence>
<feature type="transmembrane region" description="Helical" evidence="5">
    <location>
        <begin position="195"/>
        <end position="215"/>
    </location>
</feature>
<dbReference type="OrthoDB" id="6285520at2759"/>
<dbReference type="GeneID" id="108677118"/>
<feature type="transmembrane region" description="Helical" evidence="5">
    <location>
        <begin position="276"/>
        <end position="296"/>
    </location>
</feature>
<evidence type="ECO:0000313" key="7">
    <source>
        <dbReference type="RefSeq" id="XP_018020761.1"/>
    </source>
</evidence>
<keyword evidence="3 5" id="KW-1133">Transmembrane helix</keyword>
<dbReference type="InterPro" id="IPR006214">
    <property type="entry name" value="Bax_inhibitor_1-related"/>
</dbReference>
<name>A0A8B7P6M3_HYAAZ</name>
<evidence type="ECO:0000256" key="5">
    <source>
        <dbReference type="SAM" id="Phobius"/>
    </source>
</evidence>
<feature type="transmembrane region" description="Helical" evidence="5">
    <location>
        <begin position="221"/>
        <end position="239"/>
    </location>
</feature>
<dbReference type="KEGG" id="hazt:108677118"/>
<dbReference type="PANTHER" id="PTHR23291:SF112">
    <property type="entry name" value="GROWTH HORMONE-INDUCIBLE TRANSMEMBRANE PROTEIN"/>
    <property type="match status" value="1"/>
</dbReference>
<dbReference type="OMA" id="TLMWSER"/>
<protein>
    <submittedName>
        <fullName evidence="7">Growth hormone-inducible transmembrane protein</fullName>
    </submittedName>
</protein>
<evidence type="ECO:0000313" key="6">
    <source>
        <dbReference type="Proteomes" id="UP000694843"/>
    </source>
</evidence>
<feature type="transmembrane region" description="Helical" evidence="5">
    <location>
        <begin position="128"/>
        <end position="150"/>
    </location>
</feature>
<accession>A0A8B7P6M3</accession>
<dbReference type="AlphaFoldDB" id="A0A8B7P6M3"/>
<dbReference type="PANTHER" id="PTHR23291">
    <property type="entry name" value="BAX INHIBITOR-RELATED"/>
    <property type="match status" value="1"/>
</dbReference>
<evidence type="ECO:0000256" key="1">
    <source>
        <dbReference type="ARBA" id="ARBA00004141"/>
    </source>
</evidence>
<sequence>MLKLVALGFGQRALPSALSLGRSAIQQPTLCVSRTAYQQTFTRGIRDASNRGSFTRRVVNVRQVEEVQQSLKRKIGPMEVGQLAVCGGAVLGLGSLCYYGLGLANEPGAIDRAAVWPQYVRHRIRDTYMYFGASVAVAAGSAMAVFRSPAGHKFFAFCQRRPILSTVGIIAAMIGTGQAMMAVPYSPGLGTKQMLWLLNCGILGLVVAPVGALGGAIALRAAWYTAGIVGGLSTVAACAPSDQFLKWAGPLGIGLGGVLVASIGSMFVPATTTLGLSLYSISLYGGLLLFSAFLLYDTQKIIRKAETHPVSHNPYSGWSVAPFDPINASHHIVMDALNIFIRMAQILAMGGNRRK</sequence>
<dbReference type="GO" id="GO:0005743">
    <property type="term" value="C:mitochondrial inner membrane"/>
    <property type="evidence" value="ECO:0007669"/>
    <property type="project" value="TreeGrafter"/>
</dbReference>
<proteinExistence type="predicted"/>
<feature type="transmembrane region" description="Helical" evidence="5">
    <location>
        <begin position="251"/>
        <end position="270"/>
    </location>
</feature>
<comment type="subcellular location">
    <subcellularLocation>
        <location evidence="1">Membrane</location>
        <topology evidence="1">Multi-pass membrane protein</topology>
    </subcellularLocation>
</comment>
<evidence type="ECO:0000256" key="2">
    <source>
        <dbReference type="ARBA" id="ARBA00022692"/>
    </source>
</evidence>
<keyword evidence="6" id="KW-1185">Reference proteome</keyword>
<feature type="transmembrane region" description="Helical" evidence="5">
    <location>
        <begin position="162"/>
        <end position="183"/>
    </location>
</feature>
<organism evidence="6 7">
    <name type="scientific">Hyalella azteca</name>
    <name type="common">Amphipod</name>
    <dbReference type="NCBI Taxonomy" id="294128"/>
    <lineage>
        <taxon>Eukaryota</taxon>
        <taxon>Metazoa</taxon>
        <taxon>Ecdysozoa</taxon>
        <taxon>Arthropoda</taxon>
        <taxon>Crustacea</taxon>
        <taxon>Multicrustacea</taxon>
        <taxon>Malacostraca</taxon>
        <taxon>Eumalacostraca</taxon>
        <taxon>Peracarida</taxon>
        <taxon>Amphipoda</taxon>
        <taxon>Senticaudata</taxon>
        <taxon>Talitrida</taxon>
        <taxon>Talitroidea</taxon>
        <taxon>Hyalellidae</taxon>
        <taxon>Hyalella</taxon>
    </lineage>
</organism>
<gene>
    <name evidence="7" type="primary">LOC108677118</name>
</gene>
<keyword evidence="4 5" id="KW-0472">Membrane</keyword>
<evidence type="ECO:0000256" key="4">
    <source>
        <dbReference type="ARBA" id="ARBA00023136"/>
    </source>
</evidence>